<sequence>MATERYNPRASEPKWQKAWEETQLFATKNDDPREKYYVLEMFPYPSGRIHMGHVRNYTMGDVVARYKRAKGFNVLHPMGWDAFGLPAENAARDNKVNPRAWTYENIETMKGQLKTMGLSLDWSREFATCDPSYYRHQQKMFLDFWKSGLVERRNAKVNWDPVDMTVLANEQVIDGRGWRSGALVEQRDLTQWFFKITSMAQDLLDGLDTLDRWPDKVKLMQSNWIGRSEGLQLRWKLDPATAPEGETELEVYTTRPDTIFGASFMAIAADHPLAKKAAENNPALASFIAEIRRRGTSAAELETAEKQGFDTGIRVVHPFDESWTLPVHVANFVLMDYGTGAIFGCPSGDQRDLDFARKYDLPVVPVVMPADADAATFTIGDEAYTDDGVMINSRFLDGMSPKEAFEEVAKRLEAVQIDGRPQAKRKVQFRLRDWLISRQRYWGCPIPVIHCDDCGSVPVPANQLPVLLPDDVSFDKPGNPLDHHPTWKRTSCPTCGKDARRDTDTMDTFVDSSWYFARFTDPWNETEATTLDYVDGKNGWLGVDQYIGGIEHAILHLLYSRFFTRAMKATGHVNVVEEPFKGLFTQGMVVHETYKGSQGWVSPAEITITEVDGDRSATLDATGEPVEIGSIEKMSKSKKNVVDPDDIIGSYGADTARWFMLSDSPPERDVIWTEAGVEGAHRFVQRAWRMISEAAPALEGVAPAPAHDGEAAALSKSVHKAIKAVGEEIERLGFNKAVAKLYELVNTISPYVQKASSSDEATRAALRDAVEALIKMFAPMMPHLAEECWVALGAKGLVAEQAWPTFDPALIVDDEITLPLQINGKKRGDLTISRNADQSEIQAAALASDVVRAALDGKEPRKIIVVPQRIVNVVI</sequence>
<dbReference type="PANTHER" id="PTHR43740">
    <property type="entry name" value="LEUCYL-TRNA SYNTHETASE"/>
    <property type="match status" value="1"/>
</dbReference>
<evidence type="ECO:0000259" key="11">
    <source>
        <dbReference type="Pfam" id="PF00133"/>
    </source>
</evidence>
<protein>
    <recommendedName>
        <fullName evidence="9">Leucine--tRNA ligase</fullName>
        <ecNumber evidence="9">6.1.1.4</ecNumber>
    </recommendedName>
    <alternativeName>
        <fullName evidence="9">Leucyl-tRNA synthetase</fullName>
        <shortName evidence="9">LeuRS</shortName>
    </alternativeName>
</protein>
<keyword evidence="3 9" id="KW-0436">Ligase</keyword>
<keyword evidence="7 9" id="KW-0030">Aminoacyl-tRNA synthetase</keyword>
<comment type="similarity">
    <text evidence="1 9 10">Belongs to the class-I aminoacyl-tRNA synthetase family.</text>
</comment>
<feature type="short sequence motif" description="'HIGH' region" evidence="9">
    <location>
        <begin position="43"/>
        <end position="53"/>
    </location>
</feature>
<evidence type="ECO:0000259" key="14">
    <source>
        <dbReference type="Pfam" id="PF13603"/>
    </source>
</evidence>
<dbReference type="SUPFAM" id="SSF50677">
    <property type="entry name" value="ValRS/IleRS/LeuRS editing domain"/>
    <property type="match status" value="1"/>
</dbReference>
<keyword evidence="2 9" id="KW-0963">Cytoplasm</keyword>
<evidence type="ECO:0000256" key="3">
    <source>
        <dbReference type="ARBA" id="ARBA00022598"/>
    </source>
</evidence>
<evidence type="ECO:0000256" key="2">
    <source>
        <dbReference type="ARBA" id="ARBA00022490"/>
    </source>
</evidence>
<keyword evidence="6 9" id="KW-0648">Protein biosynthesis</keyword>
<dbReference type="InterPro" id="IPR001412">
    <property type="entry name" value="aa-tRNA-synth_I_CS"/>
</dbReference>
<evidence type="ECO:0000259" key="13">
    <source>
        <dbReference type="Pfam" id="PF09334"/>
    </source>
</evidence>
<keyword evidence="5 9" id="KW-0067">ATP-binding</keyword>
<evidence type="ECO:0000256" key="1">
    <source>
        <dbReference type="ARBA" id="ARBA00005594"/>
    </source>
</evidence>
<dbReference type="InterPro" id="IPR014729">
    <property type="entry name" value="Rossmann-like_a/b/a_fold"/>
</dbReference>
<keyword evidence="16" id="KW-1185">Reference proteome</keyword>
<dbReference type="InterPro" id="IPR013155">
    <property type="entry name" value="M/V/L/I-tRNA-synth_anticd-bd"/>
</dbReference>
<dbReference type="HAMAP" id="MF_00049_B">
    <property type="entry name" value="Leu_tRNA_synth_B"/>
    <property type="match status" value="1"/>
</dbReference>
<evidence type="ECO:0000256" key="9">
    <source>
        <dbReference type="HAMAP-Rule" id="MF_00049"/>
    </source>
</evidence>
<dbReference type="Pfam" id="PF00133">
    <property type="entry name" value="tRNA-synt_1"/>
    <property type="match status" value="2"/>
</dbReference>
<comment type="subcellular location">
    <subcellularLocation>
        <location evidence="9">Cytoplasm</location>
    </subcellularLocation>
</comment>
<dbReference type="Gene3D" id="3.40.50.620">
    <property type="entry name" value="HUPs"/>
    <property type="match status" value="2"/>
</dbReference>
<dbReference type="Gene3D" id="1.10.730.10">
    <property type="entry name" value="Isoleucyl-tRNA Synthetase, Domain 1"/>
    <property type="match status" value="1"/>
</dbReference>
<name>A0ABS0SI70_9HYPH</name>
<dbReference type="EMBL" id="JADGMQ010000014">
    <property type="protein sequence ID" value="MBI1622187.1"/>
    <property type="molecule type" value="Genomic_DNA"/>
</dbReference>
<dbReference type="GO" id="GO:0004823">
    <property type="term" value="F:leucine-tRNA ligase activity"/>
    <property type="evidence" value="ECO:0007669"/>
    <property type="project" value="UniProtKB-EC"/>
</dbReference>
<dbReference type="Proteomes" id="UP000601789">
    <property type="component" value="Unassembled WGS sequence"/>
</dbReference>
<dbReference type="InterPro" id="IPR015413">
    <property type="entry name" value="Methionyl/Leucyl_tRNA_Synth"/>
</dbReference>
<feature type="domain" description="Leucyl-tRNA synthetase editing" evidence="14">
    <location>
        <begin position="223"/>
        <end position="413"/>
    </location>
</feature>
<accession>A0ABS0SI70</accession>
<dbReference type="SUPFAM" id="SSF47323">
    <property type="entry name" value="Anticodon-binding domain of a subclass of class I aminoacyl-tRNA synthetases"/>
    <property type="match status" value="1"/>
</dbReference>
<evidence type="ECO:0000256" key="10">
    <source>
        <dbReference type="RuleBase" id="RU363035"/>
    </source>
</evidence>
<dbReference type="SUPFAM" id="SSF52374">
    <property type="entry name" value="Nucleotidylyl transferase"/>
    <property type="match status" value="1"/>
</dbReference>
<dbReference type="InterPro" id="IPR002300">
    <property type="entry name" value="aa-tRNA-synth_Ia"/>
</dbReference>
<dbReference type="PROSITE" id="PS00178">
    <property type="entry name" value="AA_TRNA_LIGASE_I"/>
    <property type="match status" value="1"/>
</dbReference>
<dbReference type="EC" id="6.1.1.4" evidence="9"/>
<evidence type="ECO:0000256" key="4">
    <source>
        <dbReference type="ARBA" id="ARBA00022741"/>
    </source>
</evidence>
<evidence type="ECO:0000313" key="16">
    <source>
        <dbReference type="Proteomes" id="UP000601789"/>
    </source>
</evidence>
<reference evidence="15 16" key="1">
    <citation type="submission" date="2020-10" db="EMBL/GenBank/DDBJ databases">
        <title>Aquamicrobium zhengzhouensis sp. nov., a exopolysaccharide producing bacterium isolated from farmland soil.</title>
        <authorList>
            <person name="Wang X."/>
        </authorList>
    </citation>
    <scope>NUCLEOTIDE SEQUENCE [LARGE SCALE GENOMIC DNA]</scope>
    <source>
        <strain evidence="16">cd-1</strain>
    </source>
</reference>
<evidence type="ECO:0000313" key="15">
    <source>
        <dbReference type="EMBL" id="MBI1622187.1"/>
    </source>
</evidence>
<dbReference type="Gene3D" id="3.10.20.590">
    <property type="match status" value="1"/>
</dbReference>
<feature type="domain" description="Methionyl/Leucyl tRNA synthetase" evidence="13">
    <location>
        <begin position="38"/>
        <end position="172"/>
    </location>
</feature>
<gene>
    <name evidence="9" type="primary">leuS</name>
    <name evidence="15" type="ORF">IOD40_16120</name>
</gene>
<evidence type="ECO:0000256" key="7">
    <source>
        <dbReference type="ARBA" id="ARBA00023146"/>
    </source>
</evidence>
<feature type="short sequence motif" description="'KMSKS' region" evidence="9">
    <location>
        <begin position="633"/>
        <end position="637"/>
    </location>
</feature>
<keyword evidence="4 9" id="KW-0547">Nucleotide-binding</keyword>
<dbReference type="CDD" id="cd00812">
    <property type="entry name" value="LeuRS_core"/>
    <property type="match status" value="1"/>
</dbReference>
<dbReference type="PANTHER" id="PTHR43740:SF2">
    <property type="entry name" value="LEUCINE--TRNA LIGASE, MITOCHONDRIAL"/>
    <property type="match status" value="1"/>
</dbReference>
<dbReference type="Pfam" id="PF13603">
    <property type="entry name" value="tRNA-synt_1_2"/>
    <property type="match status" value="1"/>
</dbReference>
<dbReference type="InterPro" id="IPR002302">
    <property type="entry name" value="Leu-tRNA-ligase"/>
</dbReference>
<comment type="catalytic activity">
    <reaction evidence="8 9">
        <text>tRNA(Leu) + L-leucine + ATP = L-leucyl-tRNA(Leu) + AMP + diphosphate</text>
        <dbReference type="Rhea" id="RHEA:11688"/>
        <dbReference type="Rhea" id="RHEA-COMP:9613"/>
        <dbReference type="Rhea" id="RHEA-COMP:9622"/>
        <dbReference type="ChEBI" id="CHEBI:30616"/>
        <dbReference type="ChEBI" id="CHEBI:33019"/>
        <dbReference type="ChEBI" id="CHEBI:57427"/>
        <dbReference type="ChEBI" id="CHEBI:78442"/>
        <dbReference type="ChEBI" id="CHEBI:78494"/>
        <dbReference type="ChEBI" id="CHEBI:456215"/>
        <dbReference type="EC" id="6.1.1.4"/>
    </reaction>
</comment>
<dbReference type="Gene3D" id="2.20.28.290">
    <property type="match status" value="1"/>
</dbReference>
<dbReference type="RefSeq" id="WP_198477729.1">
    <property type="nucleotide sequence ID" value="NZ_JADGMQ010000014.1"/>
</dbReference>
<feature type="domain" description="Methionyl/Valyl/Leucyl/Isoleucyl-tRNA synthetase anticodon-binding" evidence="12">
    <location>
        <begin position="716"/>
        <end position="839"/>
    </location>
</feature>
<dbReference type="Pfam" id="PF08264">
    <property type="entry name" value="Anticodon_1"/>
    <property type="match status" value="1"/>
</dbReference>
<evidence type="ECO:0000256" key="8">
    <source>
        <dbReference type="ARBA" id="ARBA00047469"/>
    </source>
</evidence>
<dbReference type="PRINTS" id="PR00985">
    <property type="entry name" value="TRNASYNTHLEU"/>
</dbReference>
<dbReference type="Pfam" id="PF09334">
    <property type="entry name" value="tRNA-synt_1g"/>
    <property type="match status" value="1"/>
</dbReference>
<dbReference type="CDD" id="cd07958">
    <property type="entry name" value="Anticodon_Ia_Leu_BEm"/>
    <property type="match status" value="1"/>
</dbReference>
<dbReference type="InterPro" id="IPR025709">
    <property type="entry name" value="Leu_tRNA-synth_edit"/>
</dbReference>
<comment type="caution">
    <text evidence="15">The sequence shown here is derived from an EMBL/GenBank/DDBJ whole genome shotgun (WGS) entry which is preliminary data.</text>
</comment>
<feature type="domain" description="Aminoacyl-tRNA synthetase class Ia" evidence="11">
    <location>
        <begin position="431"/>
        <end position="592"/>
    </location>
</feature>
<feature type="domain" description="Aminoacyl-tRNA synthetase class Ia" evidence="11">
    <location>
        <begin position="632"/>
        <end position="671"/>
    </location>
</feature>
<proteinExistence type="inferred from homology"/>
<evidence type="ECO:0000259" key="12">
    <source>
        <dbReference type="Pfam" id="PF08264"/>
    </source>
</evidence>
<dbReference type="InterPro" id="IPR009008">
    <property type="entry name" value="Val/Leu/Ile-tRNA-synth_edit"/>
</dbReference>
<dbReference type="InterPro" id="IPR009080">
    <property type="entry name" value="tRNAsynth_Ia_anticodon-bd"/>
</dbReference>
<organism evidence="15 16">
    <name type="scientific">Aquamicrobium zhengzhouense</name>
    <dbReference type="NCBI Taxonomy" id="2781738"/>
    <lineage>
        <taxon>Bacteria</taxon>
        <taxon>Pseudomonadati</taxon>
        <taxon>Pseudomonadota</taxon>
        <taxon>Alphaproteobacteria</taxon>
        <taxon>Hyphomicrobiales</taxon>
        <taxon>Phyllobacteriaceae</taxon>
        <taxon>Aquamicrobium</taxon>
    </lineage>
</organism>
<feature type="binding site" evidence="9">
    <location>
        <position position="636"/>
    </location>
    <ligand>
        <name>ATP</name>
        <dbReference type="ChEBI" id="CHEBI:30616"/>
    </ligand>
</feature>
<evidence type="ECO:0000256" key="5">
    <source>
        <dbReference type="ARBA" id="ARBA00022840"/>
    </source>
</evidence>
<evidence type="ECO:0000256" key="6">
    <source>
        <dbReference type="ARBA" id="ARBA00022917"/>
    </source>
</evidence>
<dbReference type="NCBIfam" id="TIGR00396">
    <property type="entry name" value="leuS_bact"/>
    <property type="match status" value="1"/>
</dbReference>